<gene>
    <name evidence="2" type="ORF">FDT80_16610</name>
</gene>
<accession>A0A5S3PBL6</accession>
<dbReference type="Proteomes" id="UP000309550">
    <property type="component" value="Unassembled WGS sequence"/>
</dbReference>
<dbReference type="RefSeq" id="WP_138663447.1">
    <property type="nucleotide sequence ID" value="NZ_VANS01000005.1"/>
</dbReference>
<evidence type="ECO:0000256" key="1">
    <source>
        <dbReference type="SAM" id="SignalP"/>
    </source>
</evidence>
<evidence type="ECO:0000313" key="2">
    <source>
        <dbReference type="EMBL" id="TMM50875.1"/>
    </source>
</evidence>
<name>A0A5S3PBL6_9RHOB</name>
<dbReference type="AlphaFoldDB" id="A0A5S3PBL6"/>
<reference evidence="2 3" key="1">
    <citation type="submission" date="2019-05" db="EMBL/GenBank/DDBJ databases">
        <title>Sulfitobacter sabulilitoris sp. nov., isolated from a marine sand.</title>
        <authorList>
            <person name="Yoon J.-H."/>
        </authorList>
    </citation>
    <scope>NUCLEOTIDE SEQUENCE [LARGE SCALE GENOMIC DNA]</scope>
    <source>
        <strain evidence="2 3">HSMS-29</strain>
    </source>
</reference>
<evidence type="ECO:0000313" key="3">
    <source>
        <dbReference type="Proteomes" id="UP000309550"/>
    </source>
</evidence>
<feature type="chain" id="PRO_5024460348" evidence="1">
    <location>
        <begin position="27"/>
        <end position="464"/>
    </location>
</feature>
<dbReference type="OrthoDB" id="7684399at2"/>
<dbReference type="Gene3D" id="1.25.40.10">
    <property type="entry name" value="Tetratricopeptide repeat domain"/>
    <property type="match status" value="1"/>
</dbReference>
<keyword evidence="1" id="KW-0732">Signal</keyword>
<dbReference type="SUPFAM" id="SSF48452">
    <property type="entry name" value="TPR-like"/>
    <property type="match status" value="1"/>
</dbReference>
<organism evidence="2 3">
    <name type="scientific">Sulfitobacter sabulilitoris</name>
    <dbReference type="NCBI Taxonomy" id="2562655"/>
    <lineage>
        <taxon>Bacteria</taxon>
        <taxon>Pseudomonadati</taxon>
        <taxon>Pseudomonadota</taxon>
        <taxon>Alphaproteobacteria</taxon>
        <taxon>Rhodobacterales</taxon>
        <taxon>Roseobacteraceae</taxon>
        <taxon>Sulfitobacter</taxon>
    </lineage>
</organism>
<comment type="caution">
    <text evidence="2">The sequence shown here is derived from an EMBL/GenBank/DDBJ whole genome shotgun (WGS) entry which is preliminary data.</text>
</comment>
<feature type="signal peptide" evidence="1">
    <location>
        <begin position="1"/>
        <end position="26"/>
    </location>
</feature>
<proteinExistence type="predicted"/>
<dbReference type="EMBL" id="VANS01000005">
    <property type="protein sequence ID" value="TMM50875.1"/>
    <property type="molecule type" value="Genomic_DNA"/>
</dbReference>
<dbReference type="InterPro" id="IPR011990">
    <property type="entry name" value="TPR-like_helical_dom_sf"/>
</dbReference>
<keyword evidence="3" id="KW-1185">Reference proteome</keyword>
<sequence>MIDPRVTAGRVAALCFGLGAATLVAAQTTQLSPDQMRAAAAETLRSGQPAVAQGYADALVARDATDLTAHLILSRALRDQGDYPAARSSARTAWSLAQTPAQKYSSALVMAQALASAGQRTRAQLWLRRAVQHAPNDTLAARAKRDFRYVQQRNPWRTDLSFTLAPNSNINNGSARDTSFLNYRISEILFGQPVEYSLDGAAQALSGLEFGGGLRTRYRFDQSATHAQDLTFSADYRSFALSDGAKAQAPGVSGSDFAYGTVSVGYAFEARNLEGKGTFALGADLGQSWYGGARYASFHRLRAAQTFHRETGSQVRLSADHEWQTGQATNDVDTLRGTAAWIGRRPNGNQVLVSFGLGAASSPNADSEYTGATVQTALALARPVMGAAVQFGLGLEFRDYDTSRHDPSGREDAKIAADVTATFKSIDYYGFNPSVTLSASRTDSNIGLFDTTRFGVSLGIRSAF</sequence>
<protein>
    <submittedName>
        <fullName evidence="2">DUF560 domain-containing protein</fullName>
    </submittedName>
</protein>